<evidence type="ECO:0000313" key="11">
    <source>
        <dbReference type="Proteomes" id="UP000661649"/>
    </source>
</evidence>
<dbReference type="Pfam" id="PF11734">
    <property type="entry name" value="TilS_C"/>
    <property type="match status" value="1"/>
</dbReference>
<organism evidence="10 11">
    <name type="scientific">Blautia stercoris</name>
    <dbReference type="NCBI Taxonomy" id="871664"/>
    <lineage>
        <taxon>Bacteria</taxon>
        <taxon>Bacillati</taxon>
        <taxon>Bacillota</taxon>
        <taxon>Clostridia</taxon>
        <taxon>Lachnospirales</taxon>
        <taxon>Lachnospiraceae</taxon>
        <taxon>Blautia</taxon>
    </lineage>
</organism>
<evidence type="ECO:0000256" key="3">
    <source>
        <dbReference type="ARBA" id="ARBA00022598"/>
    </source>
</evidence>
<evidence type="ECO:0000256" key="4">
    <source>
        <dbReference type="ARBA" id="ARBA00022694"/>
    </source>
</evidence>
<evidence type="ECO:0000256" key="8">
    <source>
        <dbReference type="HAMAP-Rule" id="MF_01161"/>
    </source>
</evidence>
<proteinExistence type="inferred from homology"/>
<dbReference type="NCBIfam" id="TIGR02432">
    <property type="entry name" value="lysidine_TilS_N"/>
    <property type="match status" value="1"/>
</dbReference>
<comment type="subcellular location">
    <subcellularLocation>
        <location evidence="1 8">Cytoplasm</location>
    </subcellularLocation>
</comment>
<dbReference type="InterPro" id="IPR011063">
    <property type="entry name" value="TilS/TtcA_N"/>
</dbReference>
<dbReference type="PANTHER" id="PTHR43033:SF1">
    <property type="entry name" value="TRNA(ILE)-LYSIDINE SYNTHASE-RELATED"/>
    <property type="match status" value="1"/>
</dbReference>
<dbReference type="HAMAP" id="MF_01161">
    <property type="entry name" value="tRNA_Ile_lys_synt"/>
    <property type="match status" value="1"/>
</dbReference>
<keyword evidence="3 8" id="KW-0436">Ligase</keyword>
<dbReference type="SMART" id="SM00977">
    <property type="entry name" value="TilS_C"/>
    <property type="match status" value="1"/>
</dbReference>
<dbReference type="RefSeq" id="WP_187558173.1">
    <property type="nucleotide sequence ID" value="NZ_JACRTP010000001.1"/>
</dbReference>
<evidence type="ECO:0000256" key="2">
    <source>
        <dbReference type="ARBA" id="ARBA00022490"/>
    </source>
</evidence>
<dbReference type="SUPFAM" id="SSF56037">
    <property type="entry name" value="PheT/TilS domain"/>
    <property type="match status" value="1"/>
</dbReference>
<protein>
    <recommendedName>
        <fullName evidence="8">tRNA(Ile)-lysidine synthase</fullName>
        <ecNumber evidence="8">6.3.4.19</ecNumber>
    </recommendedName>
    <alternativeName>
        <fullName evidence="8">tRNA(Ile)-2-lysyl-cytidine synthase</fullName>
    </alternativeName>
    <alternativeName>
        <fullName evidence="8">tRNA(Ile)-lysidine synthetase</fullName>
    </alternativeName>
</protein>
<comment type="domain">
    <text evidence="8">The N-terminal region contains the highly conserved SGGXDS motif, predicted to be a P-loop motif involved in ATP binding.</text>
</comment>
<evidence type="ECO:0000256" key="5">
    <source>
        <dbReference type="ARBA" id="ARBA00022741"/>
    </source>
</evidence>
<dbReference type="GO" id="GO:0032267">
    <property type="term" value="F:tRNA(Ile)-lysidine synthase activity"/>
    <property type="evidence" value="ECO:0007669"/>
    <property type="project" value="UniProtKB-EC"/>
</dbReference>
<evidence type="ECO:0000259" key="9">
    <source>
        <dbReference type="SMART" id="SM00977"/>
    </source>
</evidence>
<name>A0ABR7P824_9FIRM</name>
<feature type="domain" description="Lysidine-tRNA(Ile) synthetase C-terminal" evidence="9">
    <location>
        <begin position="376"/>
        <end position="446"/>
    </location>
</feature>
<comment type="function">
    <text evidence="8">Ligates lysine onto the cytidine present at position 34 of the AUA codon-specific tRNA(Ile) that contains the anticodon CAU, in an ATP-dependent manner. Cytidine is converted to lysidine, thus changing the amino acid specificity of the tRNA from methionine to isoleucine.</text>
</comment>
<comment type="catalytic activity">
    <reaction evidence="7 8">
        <text>cytidine(34) in tRNA(Ile2) + L-lysine + ATP = lysidine(34) in tRNA(Ile2) + AMP + diphosphate + H(+)</text>
        <dbReference type="Rhea" id="RHEA:43744"/>
        <dbReference type="Rhea" id="RHEA-COMP:10625"/>
        <dbReference type="Rhea" id="RHEA-COMP:10670"/>
        <dbReference type="ChEBI" id="CHEBI:15378"/>
        <dbReference type="ChEBI" id="CHEBI:30616"/>
        <dbReference type="ChEBI" id="CHEBI:32551"/>
        <dbReference type="ChEBI" id="CHEBI:33019"/>
        <dbReference type="ChEBI" id="CHEBI:82748"/>
        <dbReference type="ChEBI" id="CHEBI:83665"/>
        <dbReference type="ChEBI" id="CHEBI:456215"/>
        <dbReference type="EC" id="6.3.4.19"/>
    </reaction>
</comment>
<dbReference type="Pfam" id="PF01171">
    <property type="entry name" value="ATP_bind_3"/>
    <property type="match status" value="1"/>
</dbReference>
<reference evidence="10 11" key="1">
    <citation type="submission" date="2020-08" db="EMBL/GenBank/DDBJ databases">
        <title>Genome public.</title>
        <authorList>
            <person name="Liu C."/>
            <person name="Sun Q."/>
        </authorList>
    </citation>
    <scope>NUCLEOTIDE SEQUENCE [LARGE SCALE GENOMIC DNA]</scope>
    <source>
        <strain evidence="10 11">3_YM_SP_D4_24.mj</strain>
    </source>
</reference>
<feature type="binding site" evidence="8">
    <location>
        <begin position="25"/>
        <end position="30"/>
    </location>
    <ligand>
        <name>ATP</name>
        <dbReference type="ChEBI" id="CHEBI:30616"/>
    </ligand>
</feature>
<comment type="caution">
    <text evidence="10">The sequence shown here is derived from an EMBL/GenBank/DDBJ whole genome shotgun (WGS) entry which is preliminary data.</text>
</comment>
<evidence type="ECO:0000313" key="10">
    <source>
        <dbReference type="EMBL" id="MBC8627539.1"/>
    </source>
</evidence>
<evidence type="ECO:0000256" key="1">
    <source>
        <dbReference type="ARBA" id="ARBA00004496"/>
    </source>
</evidence>
<dbReference type="PANTHER" id="PTHR43033">
    <property type="entry name" value="TRNA(ILE)-LYSIDINE SYNTHASE-RELATED"/>
    <property type="match status" value="1"/>
</dbReference>
<keyword evidence="2 8" id="KW-0963">Cytoplasm</keyword>
<keyword evidence="4 8" id="KW-0819">tRNA processing</keyword>
<keyword evidence="11" id="KW-1185">Reference proteome</keyword>
<dbReference type="EMBL" id="JACRTP010000001">
    <property type="protein sequence ID" value="MBC8627539.1"/>
    <property type="molecule type" value="Genomic_DNA"/>
</dbReference>
<dbReference type="InterPro" id="IPR012094">
    <property type="entry name" value="tRNA_Ile_lys_synt"/>
</dbReference>
<evidence type="ECO:0000256" key="7">
    <source>
        <dbReference type="ARBA" id="ARBA00048539"/>
    </source>
</evidence>
<dbReference type="InterPro" id="IPR012795">
    <property type="entry name" value="tRNA_Ile_lys_synt_N"/>
</dbReference>
<dbReference type="EC" id="6.3.4.19" evidence="8"/>
<sequence>MKKVFFYIEQYQMIKPDDRVIVGLSGGVDSVGLLLLLKEYQTECQKKSPEKNSFLLEAVHVNHQIRGEEANRDETFAKDLCESLGVSCSCYSYPVLELAKKQHLTEEEAGRMVRHRAFETQAKKAKETVKIALAHHRDDLAETMIHNLVRGTGIGGMAGIRPVTEINGISYIRPLLCVEKEEIKEWLENKNQLWVEDSTNKEASYTRNKIRQNILPQLKGLNEKAVLHLANAAETFLMAEEYIGRNADMMYNRYVICKKDRTIIKQGLFQEDRLMQSYVIQRAVSETAGKKKDIGMLHVKLIQELEKKQSGSRISLIYGITVWQNYGDICLIKGELEKKSEIELKMEVFPYENMQIQEKKYTKWFDYDKIKEIPCVRKRQAGDFLTVTKEGGRKKLKDYLIDCKVPRQERDSLTVLADGSHILWVVGYRISEYYKVTEKTKTVIRVHVKGESEDE</sequence>
<evidence type="ECO:0000256" key="6">
    <source>
        <dbReference type="ARBA" id="ARBA00022840"/>
    </source>
</evidence>
<dbReference type="Proteomes" id="UP000661649">
    <property type="component" value="Unassembled WGS sequence"/>
</dbReference>
<dbReference type="InterPro" id="IPR012796">
    <property type="entry name" value="Lysidine-tRNA-synth_C"/>
</dbReference>
<dbReference type="CDD" id="cd01992">
    <property type="entry name" value="TilS_N"/>
    <property type="match status" value="1"/>
</dbReference>
<dbReference type="InterPro" id="IPR014729">
    <property type="entry name" value="Rossmann-like_a/b/a_fold"/>
</dbReference>
<dbReference type="SUPFAM" id="SSF52402">
    <property type="entry name" value="Adenine nucleotide alpha hydrolases-like"/>
    <property type="match status" value="1"/>
</dbReference>
<keyword evidence="5 8" id="KW-0547">Nucleotide-binding</keyword>
<gene>
    <name evidence="8 10" type="primary">tilS</name>
    <name evidence="10" type="ORF">H8712_02700</name>
</gene>
<accession>A0ABR7P824</accession>
<dbReference type="NCBIfam" id="TIGR02433">
    <property type="entry name" value="lysidine_TilS_C"/>
    <property type="match status" value="1"/>
</dbReference>
<dbReference type="Gene3D" id="3.40.50.620">
    <property type="entry name" value="HUPs"/>
    <property type="match status" value="1"/>
</dbReference>
<keyword evidence="6 8" id="KW-0067">ATP-binding</keyword>
<comment type="similarity">
    <text evidence="8">Belongs to the tRNA(Ile)-lysidine synthase family.</text>
</comment>